<dbReference type="GO" id="GO:0008360">
    <property type="term" value="P:regulation of cell shape"/>
    <property type="evidence" value="ECO:0007669"/>
    <property type="project" value="UniProtKB-UniRule"/>
</dbReference>
<keyword evidence="6 7" id="KW-0961">Cell wall biogenesis/degradation</keyword>
<dbReference type="UniPathway" id="UPA00219"/>
<evidence type="ECO:0000256" key="4">
    <source>
        <dbReference type="ARBA" id="ARBA00022960"/>
    </source>
</evidence>
<gene>
    <name evidence="9" type="ORF">C4532_19350</name>
</gene>
<evidence type="ECO:0000256" key="2">
    <source>
        <dbReference type="ARBA" id="ARBA00005992"/>
    </source>
</evidence>
<dbReference type="GO" id="GO:0071555">
    <property type="term" value="P:cell wall organization"/>
    <property type="evidence" value="ECO:0007669"/>
    <property type="project" value="UniProtKB-UniRule"/>
</dbReference>
<keyword evidence="5 7" id="KW-0573">Peptidoglycan synthesis</keyword>
<evidence type="ECO:0000256" key="7">
    <source>
        <dbReference type="PROSITE-ProRule" id="PRU01373"/>
    </source>
</evidence>
<accession>A0A419ENJ0</accession>
<feature type="active site" description="Nucleophile" evidence="7">
    <location>
        <position position="204"/>
    </location>
</feature>
<protein>
    <submittedName>
        <fullName evidence="9">RHS repeat-associated core domain-containing protein</fullName>
    </submittedName>
</protein>
<evidence type="ECO:0000256" key="1">
    <source>
        <dbReference type="ARBA" id="ARBA00004752"/>
    </source>
</evidence>
<dbReference type="PRINTS" id="PR00394">
    <property type="entry name" value="RHSPROTEIN"/>
</dbReference>
<sequence>MNANGSVVKSYQYDAYGNVLSAPGALNQNRLTYTARERHVASGLYYYRARFYDPILGRFVTQDPIGHVGGMNPYGYVKNDSLNWIDPLGLHTVHYDGYVLTVLDDQGEVVDTYRASSGAIGHMNPKYQNCPNGPIPAGTYSFDSVNFSEAGLGRKLLWILFGQDWGNYRVPIAPDPATEAYIKSLNRTGGYFIHGGKVEGTSGCIDLGDRDVDFYNELKDHEGRVPVIVKY</sequence>
<dbReference type="PANTHER" id="PTHR32305:SF15">
    <property type="entry name" value="PROTEIN RHSA-RELATED"/>
    <property type="match status" value="1"/>
</dbReference>
<keyword evidence="3" id="KW-0808">Transferase</keyword>
<feature type="active site" description="Proton donor/acceptor" evidence="7">
    <location>
        <position position="194"/>
    </location>
</feature>
<dbReference type="PROSITE" id="PS52029">
    <property type="entry name" value="LD_TPASE"/>
    <property type="match status" value="1"/>
</dbReference>
<dbReference type="InterPro" id="IPR005490">
    <property type="entry name" value="LD_TPept_cat_dom"/>
</dbReference>
<proteinExistence type="inferred from homology"/>
<evidence type="ECO:0000256" key="3">
    <source>
        <dbReference type="ARBA" id="ARBA00022679"/>
    </source>
</evidence>
<name>A0A419ENJ0_9BACT</name>
<evidence type="ECO:0000313" key="10">
    <source>
        <dbReference type="Proteomes" id="UP000285961"/>
    </source>
</evidence>
<feature type="domain" description="L,D-TPase catalytic" evidence="8">
    <location>
        <begin position="89"/>
        <end position="230"/>
    </location>
</feature>
<evidence type="ECO:0000259" key="8">
    <source>
        <dbReference type="PROSITE" id="PS52029"/>
    </source>
</evidence>
<dbReference type="InterPro" id="IPR038063">
    <property type="entry name" value="Transpep_catalytic_dom"/>
</dbReference>
<dbReference type="CDD" id="cd16913">
    <property type="entry name" value="YkuD_like"/>
    <property type="match status" value="1"/>
</dbReference>
<reference evidence="9 10" key="1">
    <citation type="journal article" date="2017" name="ISME J.">
        <title>Energy and carbon metabolisms in a deep terrestrial subsurface fluid microbial community.</title>
        <authorList>
            <person name="Momper L."/>
            <person name="Jungbluth S.P."/>
            <person name="Lee M.D."/>
            <person name="Amend J.P."/>
        </authorList>
    </citation>
    <scope>NUCLEOTIDE SEQUENCE [LARGE SCALE GENOMIC DNA]</scope>
    <source>
        <strain evidence="9">SURF_17</strain>
    </source>
</reference>
<dbReference type="Proteomes" id="UP000285961">
    <property type="component" value="Unassembled WGS sequence"/>
</dbReference>
<comment type="pathway">
    <text evidence="1 7">Cell wall biogenesis; peptidoglycan biosynthesis.</text>
</comment>
<dbReference type="GO" id="GO:0009252">
    <property type="term" value="P:peptidoglycan biosynthetic process"/>
    <property type="evidence" value="ECO:0007669"/>
    <property type="project" value="UniProtKB-UniPathway"/>
</dbReference>
<dbReference type="PANTHER" id="PTHR32305">
    <property type="match status" value="1"/>
</dbReference>
<comment type="similarity">
    <text evidence="2">Belongs to the YkuD family.</text>
</comment>
<dbReference type="AlphaFoldDB" id="A0A419ENJ0"/>
<evidence type="ECO:0000256" key="6">
    <source>
        <dbReference type="ARBA" id="ARBA00023316"/>
    </source>
</evidence>
<evidence type="ECO:0000256" key="5">
    <source>
        <dbReference type="ARBA" id="ARBA00022984"/>
    </source>
</evidence>
<dbReference type="GO" id="GO:0004180">
    <property type="term" value="F:carboxypeptidase activity"/>
    <property type="evidence" value="ECO:0007669"/>
    <property type="project" value="UniProtKB-ARBA"/>
</dbReference>
<organism evidence="9 10">
    <name type="scientific">Candidatus Abyssobacteria bacterium SURF_17</name>
    <dbReference type="NCBI Taxonomy" id="2093361"/>
    <lineage>
        <taxon>Bacteria</taxon>
        <taxon>Pseudomonadati</taxon>
        <taxon>Candidatus Hydrogenedentota</taxon>
        <taxon>Candidatus Abyssobacteria</taxon>
    </lineage>
</organism>
<dbReference type="InterPro" id="IPR050708">
    <property type="entry name" value="T6SS_VgrG/RHS"/>
</dbReference>
<dbReference type="Pfam" id="PF03734">
    <property type="entry name" value="YkuD"/>
    <property type="match status" value="1"/>
</dbReference>
<comment type="caution">
    <text evidence="9">The sequence shown here is derived from an EMBL/GenBank/DDBJ whole genome shotgun (WGS) entry which is preliminary data.</text>
</comment>
<dbReference type="InterPro" id="IPR022385">
    <property type="entry name" value="Rhs_assc_core"/>
</dbReference>
<dbReference type="Gene3D" id="2.180.10.10">
    <property type="entry name" value="RHS repeat-associated core"/>
    <property type="match status" value="1"/>
</dbReference>
<dbReference type="GO" id="GO:0016740">
    <property type="term" value="F:transferase activity"/>
    <property type="evidence" value="ECO:0007669"/>
    <property type="project" value="UniProtKB-KW"/>
</dbReference>
<dbReference type="EMBL" id="QZKI01000141">
    <property type="protein sequence ID" value="RJP64385.1"/>
    <property type="molecule type" value="Genomic_DNA"/>
</dbReference>
<keyword evidence="4 7" id="KW-0133">Cell shape</keyword>
<evidence type="ECO:0000313" key="9">
    <source>
        <dbReference type="EMBL" id="RJP64385.1"/>
    </source>
</evidence>
<dbReference type="SUPFAM" id="SSF141523">
    <property type="entry name" value="L,D-transpeptidase catalytic domain-like"/>
    <property type="match status" value="1"/>
</dbReference>
<dbReference type="NCBIfam" id="TIGR03696">
    <property type="entry name" value="Rhs_assc_core"/>
    <property type="match status" value="1"/>
</dbReference>